<dbReference type="eggNOG" id="COG1203">
    <property type="taxonomic scope" value="Bacteria"/>
</dbReference>
<dbReference type="Pfam" id="PF09481">
    <property type="entry name" value="CRISPR_Cse1"/>
    <property type="match status" value="1"/>
</dbReference>
<dbReference type="RefSeq" id="WP_014426909.1">
    <property type="nucleotide sequence ID" value="NC_017075.1"/>
</dbReference>
<organism evidence="1 2">
    <name type="scientific">Rubrivivax gelatinosus (strain NBRC 100245 / IL144)</name>
    <dbReference type="NCBI Taxonomy" id="983917"/>
    <lineage>
        <taxon>Bacteria</taxon>
        <taxon>Pseudomonadati</taxon>
        <taxon>Pseudomonadota</taxon>
        <taxon>Betaproteobacteria</taxon>
        <taxon>Burkholderiales</taxon>
        <taxon>Sphaerotilaceae</taxon>
        <taxon>Rubrivivax</taxon>
    </lineage>
</organism>
<dbReference type="InterPro" id="IPR013381">
    <property type="entry name" value="CRISPR-assoc_prot_Cse1"/>
</dbReference>
<dbReference type="Proteomes" id="UP000007883">
    <property type="component" value="Chromosome"/>
</dbReference>
<dbReference type="CDD" id="cd09729">
    <property type="entry name" value="Cse1_I-E"/>
    <property type="match status" value="1"/>
</dbReference>
<accession>I0HLZ6</accession>
<reference evidence="1 2" key="1">
    <citation type="journal article" date="2012" name="J. Bacteriol.">
        <title>Complete genome sequence of phototrophic betaproteobacterium Rubrivivax gelatinosus IL144.</title>
        <authorList>
            <person name="Nagashima S."/>
            <person name="Kamimura A."/>
            <person name="Shimizu T."/>
            <person name="Nakamura-isaki S."/>
            <person name="Aono E."/>
            <person name="Sakamoto K."/>
            <person name="Ichikawa N."/>
            <person name="Nakazawa H."/>
            <person name="Sekine M."/>
            <person name="Yamazaki S."/>
            <person name="Fujita N."/>
            <person name="Shimada K."/>
            <person name="Hanada S."/>
            <person name="Nagashima K.V.P."/>
        </authorList>
    </citation>
    <scope>NUCLEOTIDE SEQUENCE [LARGE SCALE GENOMIC DNA]</scope>
    <source>
        <strain evidence="2">NBRC 100245 / IL144</strain>
    </source>
</reference>
<sequence length="532" mass="57395">MNMHCPTPASPAFNLLDEPWIPVLYADGRSSAVGLREVFAEAGRIVAIAEPSPPSLVAIHRLLLAILHRAVTQQFGRWNDRDRAVWYDDGLPQAAVEHYLEQWRENFWLLGGERPFMQVPALAQAEETLDKFKPWTQIALGRACGNTPVVFDHMLDDSAPAITAADAARTMLGFLQFTPGGLVKVFRSADNAGPLANTAAIMPVGNSLARTLVLSLHPAPETPDSDRPAWECSPPTVAELTGMAKPSTGPCDRYTRLSRSILLKPEPVDSGLHVRHLRFGAGLALLEDVNAPDPMAAFRGGSSGPVRMTFADGRPLWRDLAALLPELAGPNSKPAAAVAWAADLQEIRGDWDSDVPVLVAGLRSDQAKLVRWRVEHVHLPVAGLCKADVAAVIADQLKRADDFYQRLRLTAISMLAAALPDSKSKETRARARSILETSAFPATFFAAAERGLGLLLKAVGEGDTERARDDWTATLRNAAATAWPVARALLGHSAAALRAEALAHPKYQQALASIADALPDTADNQPTEEARS</sequence>
<proteinExistence type="predicted"/>
<dbReference type="KEGG" id="rge:RGE_06880"/>
<dbReference type="HOGENOM" id="CLU_034285_1_0_4"/>
<dbReference type="AlphaFoldDB" id="I0HLZ6"/>
<dbReference type="Gene3D" id="1.10.132.100">
    <property type="match status" value="1"/>
</dbReference>
<dbReference type="PATRIC" id="fig|983917.3.peg.675"/>
<dbReference type="STRING" id="983917.RGE_06880"/>
<evidence type="ECO:0000313" key="2">
    <source>
        <dbReference type="Proteomes" id="UP000007883"/>
    </source>
</evidence>
<dbReference type="NCBIfam" id="TIGR02547">
    <property type="entry name" value="casA_cse1"/>
    <property type="match status" value="1"/>
</dbReference>
<protein>
    <submittedName>
        <fullName evidence="1">CRISPR-associated protein, Cse1 family</fullName>
    </submittedName>
</protein>
<evidence type="ECO:0000313" key="1">
    <source>
        <dbReference type="EMBL" id="BAL94033.1"/>
    </source>
</evidence>
<dbReference type="EMBL" id="AP012320">
    <property type="protein sequence ID" value="BAL94033.1"/>
    <property type="molecule type" value="Genomic_DNA"/>
</dbReference>
<keyword evidence="2" id="KW-1185">Reference proteome</keyword>
<name>I0HLZ6_RUBGI</name>
<gene>
    <name evidence="1" type="primary">cse1</name>
    <name evidence="1" type="ordered locus">RGE_06880</name>
</gene>